<organism evidence="6 7">
    <name type="scientific">Candidatus Iainarchaeum sp</name>
    <dbReference type="NCBI Taxonomy" id="3101447"/>
    <lineage>
        <taxon>Archaea</taxon>
        <taxon>Candidatus Iainarchaeota</taxon>
        <taxon>Candidatus Iainarchaeia</taxon>
        <taxon>Candidatus Iainarchaeales</taxon>
        <taxon>Candidatus Iainarchaeaceae</taxon>
        <taxon>Candidatus Iainarchaeum</taxon>
    </lineage>
</organism>
<dbReference type="Pfam" id="PF01138">
    <property type="entry name" value="RNase_PH"/>
    <property type="match status" value="1"/>
</dbReference>
<dbReference type="Proteomes" id="UP000565078">
    <property type="component" value="Unassembled WGS sequence"/>
</dbReference>
<dbReference type="SUPFAM" id="SSF55666">
    <property type="entry name" value="Ribonuclease PH domain 2-like"/>
    <property type="match status" value="1"/>
</dbReference>
<dbReference type="SUPFAM" id="SSF54211">
    <property type="entry name" value="Ribosomal protein S5 domain 2-like"/>
    <property type="match status" value="1"/>
</dbReference>
<dbReference type="PANTHER" id="PTHR11097:SF8">
    <property type="entry name" value="EXOSOME COMPLEX COMPONENT RRP42"/>
    <property type="match status" value="1"/>
</dbReference>
<evidence type="ECO:0000259" key="4">
    <source>
        <dbReference type="Pfam" id="PF01138"/>
    </source>
</evidence>
<name>A0A7J4J1W6_9ARCH</name>
<dbReference type="InterPro" id="IPR050590">
    <property type="entry name" value="Exosome_comp_Rrp42_subfam"/>
</dbReference>
<dbReference type="PANTHER" id="PTHR11097">
    <property type="entry name" value="EXOSOME COMPLEX EXONUCLEASE RIBOSOMAL RNA PROCESSING PROTEIN"/>
    <property type="match status" value="1"/>
</dbReference>
<gene>
    <name evidence="6" type="ORF">HA254_05215</name>
</gene>
<comment type="subcellular location">
    <subcellularLocation>
        <location evidence="1">Cytoplasm</location>
    </subcellularLocation>
</comment>
<evidence type="ECO:0000256" key="3">
    <source>
        <dbReference type="ARBA" id="ARBA00022835"/>
    </source>
</evidence>
<dbReference type="EMBL" id="DUGC01000080">
    <property type="protein sequence ID" value="HIH10037.1"/>
    <property type="molecule type" value="Genomic_DNA"/>
</dbReference>
<dbReference type="InterPro" id="IPR036345">
    <property type="entry name" value="ExoRNase_PH_dom2_sf"/>
</dbReference>
<keyword evidence="3" id="KW-0271">Exosome</keyword>
<dbReference type="AlphaFoldDB" id="A0A7J4J1W6"/>
<sequence length="259" mass="27993">MISELWDLRVDKVVADLKEGKRIDGRKVDELRKISITRGISENADGSARVRLGETDVIAGVKMVPGEPYPDSPGEGSISVGAELLPMADPEFEVGPPREEAIELSRVVDRGIRESKAIDFSDLSIVEGESAWIGFVDLYVLNNDGNLFDACGMAAMAALLETKMPKLDGGRIVKGEYAGKLKVKAKPVLNTFAKIGSVIVADPILSEEKAMSSRFSVALMDDDTISAFQKGLPGSFKVEEINSAIDIAARNSKQIRKLL</sequence>
<dbReference type="Pfam" id="PF03725">
    <property type="entry name" value="RNase_PH_C"/>
    <property type="match status" value="1"/>
</dbReference>
<dbReference type="InterPro" id="IPR015847">
    <property type="entry name" value="ExoRNase_PH_dom2"/>
</dbReference>
<dbReference type="GO" id="GO:0000177">
    <property type="term" value="C:cytoplasmic exosome (RNase complex)"/>
    <property type="evidence" value="ECO:0007669"/>
    <property type="project" value="TreeGrafter"/>
</dbReference>
<reference evidence="7" key="1">
    <citation type="journal article" date="2020" name="bioRxiv">
        <title>A rank-normalized archaeal taxonomy based on genome phylogeny resolves widespread incomplete and uneven classifications.</title>
        <authorList>
            <person name="Rinke C."/>
            <person name="Chuvochina M."/>
            <person name="Mussig A.J."/>
            <person name="Chaumeil P.-A."/>
            <person name="Waite D.W."/>
            <person name="Whitman W.B."/>
            <person name="Parks D.H."/>
            <person name="Hugenholtz P."/>
        </authorList>
    </citation>
    <scope>NUCLEOTIDE SEQUENCE [LARGE SCALE GENOMIC DNA]</scope>
</reference>
<keyword evidence="2" id="KW-0963">Cytoplasm</keyword>
<feature type="domain" description="Exoribonuclease phosphorolytic" evidence="5">
    <location>
        <begin position="188"/>
        <end position="250"/>
    </location>
</feature>
<evidence type="ECO:0000256" key="2">
    <source>
        <dbReference type="ARBA" id="ARBA00022490"/>
    </source>
</evidence>
<feature type="domain" description="Exoribonuclease phosphorolytic" evidence="4">
    <location>
        <begin position="30"/>
        <end position="165"/>
    </location>
</feature>
<dbReference type="GO" id="GO:0016075">
    <property type="term" value="P:rRNA catabolic process"/>
    <property type="evidence" value="ECO:0007669"/>
    <property type="project" value="TreeGrafter"/>
</dbReference>
<dbReference type="InterPro" id="IPR020568">
    <property type="entry name" value="Ribosomal_Su5_D2-typ_SF"/>
</dbReference>
<dbReference type="InterPro" id="IPR001247">
    <property type="entry name" value="ExoRNase_PH_dom1"/>
</dbReference>
<evidence type="ECO:0000256" key="1">
    <source>
        <dbReference type="ARBA" id="ARBA00004496"/>
    </source>
</evidence>
<evidence type="ECO:0000313" key="7">
    <source>
        <dbReference type="Proteomes" id="UP000565078"/>
    </source>
</evidence>
<accession>A0A7J4J1W6</accession>
<dbReference type="NCBIfam" id="NF003282">
    <property type="entry name" value="PRK04282.1-1"/>
    <property type="match status" value="1"/>
</dbReference>
<comment type="caution">
    <text evidence="6">The sequence shown here is derived from an EMBL/GenBank/DDBJ whole genome shotgun (WGS) entry which is preliminary data.</text>
</comment>
<dbReference type="InterPro" id="IPR027408">
    <property type="entry name" value="PNPase/RNase_PH_dom_sf"/>
</dbReference>
<dbReference type="GO" id="GO:0035925">
    <property type="term" value="F:mRNA 3'-UTR AU-rich region binding"/>
    <property type="evidence" value="ECO:0007669"/>
    <property type="project" value="TreeGrafter"/>
</dbReference>
<evidence type="ECO:0000313" key="6">
    <source>
        <dbReference type="EMBL" id="HIH10037.1"/>
    </source>
</evidence>
<evidence type="ECO:0000259" key="5">
    <source>
        <dbReference type="Pfam" id="PF03725"/>
    </source>
</evidence>
<proteinExistence type="predicted"/>
<protein>
    <submittedName>
        <fullName evidence="6">Exosome complex protein Rrp42</fullName>
    </submittedName>
</protein>
<dbReference type="Gene3D" id="3.30.230.70">
    <property type="entry name" value="GHMP Kinase, N-terminal domain"/>
    <property type="match status" value="1"/>
</dbReference>